<organism evidence="8">
    <name type="scientific">Clastoptera arizonana</name>
    <name type="common">Arizona spittle bug</name>
    <dbReference type="NCBI Taxonomy" id="38151"/>
    <lineage>
        <taxon>Eukaryota</taxon>
        <taxon>Metazoa</taxon>
        <taxon>Ecdysozoa</taxon>
        <taxon>Arthropoda</taxon>
        <taxon>Hexapoda</taxon>
        <taxon>Insecta</taxon>
        <taxon>Pterygota</taxon>
        <taxon>Neoptera</taxon>
        <taxon>Paraneoptera</taxon>
        <taxon>Hemiptera</taxon>
        <taxon>Auchenorrhyncha</taxon>
        <taxon>Cercopoidea</taxon>
        <taxon>Clastopteridae</taxon>
        <taxon>Clastoptera</taxon>
    </lineage>
</organism>
<feature type="non-terminal residue" evidence="8">
    <location>
        <position position="1"/>
    </location>
</feature>
<protein>
    <recommendedName>
        <fullName evidence="7">C2H2-type domain-containing protein</fullName>
    </recommendedName>
</protein>
<dbReference type="GO" id="GO:0005634">
    <property type="term" value="C:nucleus"/>
    <property type="evidence" value="ECO:0007669"/>
    <property type="project" value="TreeGrafter"/>
</dbReference>
<dbReference type="InterPro" id="IPR050688">
    <property type="entry name" value="Zinc_finger/UBP_domain"/>
</dbReference>
<evidence type="ECO:0000256" key="4">
    <source>
        <dbReference type="ARBA" id="ARBA00022833"/>
    </source>
</evidence>
<dbReference type="SMART" id="SM00355">
    <property type="entry name" value="ZnF_C2H2"/>
    <property type="match status" value="21"/>
</dbReference>
<evidence type="ECO:0000256" key="6">
    <source>
        <dbReference type="SAM" id="MobiDB-lite"/>
    </source>
</evidence>
<keyword evidence="3 5" id="KW-0863">Zinc-finger</keyword>
<feature type="region of interest" description="Disordered" evidence="6">
    <location>
        <begin position="566"/>
        <end position="633"/>
    </location>
</feature>
<feature type="compositionally biased region" description="Basic and acidic residues" evidence="6">
    <location>
        <begin position="1151"/>
        <end position="1160"/>
    </location>
</feature>
<feature type="compositionally biased region" description="Low complexity" evidence="6">
    <location>
        <begin position="494"/>
        <end position="504"/>
    </location>
</feature>
<evidence type="ECO:0000256" key="1">
    <source>
        <dbReference type="ARBA" id="ARBA00022723"/>
    </source>
</evidence>
<dbReference type="InterPro" id="IPR013087">
    <property type="entry name" value="Znf_C2H2_type"/>
</dbReference>
<evidence type="ECO:0000313" key="8">
    <source>
        <dbReference type="EMBL" id="JAS29956.1"/>
    </source>
</evidence>
<feature type="domain" description="C2H2-type" evidence="7">
    <location>
        <begin position="2404"/>
        <end position="2432"/>
    </location>
</feature>
<evidence type="ECO:0000256" key="5">
    <source>
        <dbReference type="PROSITE-ProRule" id="PRU00042"/>
    </source>
</evidence>
<dbReference type="EMBL" id="GEDC01007342">
    <property type="protein sequence ID" value="JAS29956.1"/>
    <property type="molecule type" value="Transcribed_RNA"/>
</dbReference>
<reference evidence="8" key="1">
    <citation type="submission" date="2015-12" db="EMBL/GenBank/DDBJ databases">
        <title>De novo transcriptome assembly of four potential Pierce s Disease insect vectors from Arizona vineyards.</title>
        <authorList>
            <person name="Tassone E.E."/>
        </authorList>
    </citation>
    <scope>NUCLEOTIDE SEQUENCE</scope>
</reference>
<name>A0A1B6DWB1_9HEMI</name>
<dbReference type="GO" id="GO:0045944">
    <property type="term" value="P:positive regulation of transcription by RNA polymerase II"/>
    <property type="evidence" value="ECO:0007669"/>
    <property type="project" value="TreeGrafter"/>
</dbReference>
<keyword evidence="2" id="KW-0677">Repeat</keyword>
<dbReference type="GO" id="GO:0008270">
    <property type="term" value="F:zinc ion binding"/>
    <property type="evidence" value="ECO:0007669"/>
    <property type="project" value="UniProtKB-KW"/>
</dbReference>
<feature type="region of interest" description="Disordered" evidence="6">
    <location>
        <begin position="3175"/>
        <end position="3203"/>
    </location>
</feature>
<feature type="compositionally biased region" description="Basic and acidic residues" evidence="6">
    <location>
        <begin position="581"/>
        <end position="616"/>
    </location>
</feature>
<gene>
    <name evidence="8" type="ORF">g.20235</name>
</gene>
<feature type="compositionally biased region" description="Polar residues" evidence="6">
    <location>
        <begin position="1161"/>
        <end position="1173"/>
    </location>
</feature>
<proteinExistence type="predicted"/>
<dbReference type="PANTHER" id="PTHR24403:SF67">
    <property type="entry name" value="FI01116P-RELATED"/>
    <property type="match status" value="1"/>
</dbReference>
<evidence type="ECO:0000256" key="3">
    <source>
        <dbReference type="ARBA" id="ARBA00022771"/>
    </source>
</evidence>
<feature type="region of interest" description="Disordered" evidence="6">
    <location>
        <begin position="1148"/>
        <end position="1173"/>
    </location>
</feature>
<sequence>VDQYKKIANDFTLGKNNSSKKVDHVDKGDSLNKIDHEITTDELDSSQKICKLTTFDTNHGLDNSTLNLHLIQTPLSEISSPPQKMPIKSILKYNHKSKPYSSEDIISETTRLHQLDKESISNVDILKPSKQELSMKKIDVQESPNRNKKDRLNTPKTFSEAVNAEIVEMNPKPICDLVKPISPVNTRPMSLREKLSEEINTVHKVGATNRTNSLATCDKSIPSTRMLNLKAGTIMDLINEEKCQKSLSSKSRPFFKKSNDELPCFLDSKVQSNFNSVQQNINTNITSTSSIHIETDKNKNNPLSVLTEMKPEELQRIVQDHILKIPVKQETENSQVIGEQNFGMTKYNHPGDNYSGFQDYNYSLNSTYTESPNNSIVPTTQSGHGNRIPVISHHPTNISPKNNNLMFGQYQSQTTIQTNFDSRMLNKFDQISQLNYPEERGESLYSNFPHNSNSFQNSGMNTLDNSINRNQSYSKPSNDFNSSSETVSNRKHSYNPTNNYNNSSDYWNPRQLSYKQNSIISNFQQCNTEYQRFKWQKTPTSTSGYQSSLRFNNFKNSDFYRSRENRYLGQQIRSGPQMSPRDPRRKSIEEPNLDPRRKSSEEPNLDPRRKNIEGHNQKFLSKGGKPIRLKEDKNIRNADRKVYKEDRVKDDRRKDDREKDIYNKKYSLSRSEFRKRNNQMSTRNHHMNFKSSVDKLYNNKDENASEKSNGLMKFKIPKLKSKEKIINDNQDNCNSINSNTLYHKNIVSSQKRKIETIVSEQNDSEDEENTIKPTKIVKKNYWKDTENNSEEGETIPNNSGIKKEENFSVTKIINEKEEMIKTLDVQVVQESIETTDSDLNESEKPGETTVLTELVLNNESKVKESKSSINVVNNSNILKELCKKGMNEMPNLDVEDLIAKSIMNLLEKDNQNKIIDKIIECIDPQKLKFKIEEQIQEKNQQELVSTSIPGCLNKSTDQDLNSDINICQEVETNNTTCVDKESTGMLILTENKDNDSKLIGSNSEVFEHKGLKSINVKKLAVNNKKKKGGKYKKKKGSKYKIIPKLNNNKSKEVISMDLNKKPKKKPKNELEKLQEDIRDMFISSEVIAATGIRKCRKRLLLFENDNSVKNKRVIENKLYKKNRPLIKTNISNQSEDILLEETTFSKSQTDSIKDDVEDPHNQNNKSQNDSKINLTSFTTNDTLDTKFNSLKLRIKRLPLVEELNSISVSNQVNMKQESDSNNGNKHITKISKCKKTNTQMEINDEIDNMMDSSKELKKSSNYIAKQIQNKYKTYKYKKSTPPTLFIPVKLNANVEDFQDSEDKRFKCYYCEISRKSTSMVRHYVTEHPDVEVMISRLSAESAKQAQIEASKYNFYQSPTDYSVTSPHYKCRMCTRQFSDKLVFFDHLALHTGEYRYQCKICKYTTSSKSGLRTHLKSTHKITKQDHLIISLYESDKKYKNCIIGYLCTSCHFVQLQKDSVDNHVKNNHSFHAVLPEVIAINMAITNDLNENMNDRDQTNNIKLESENANIYVTHSVTALNIHNSIEELESFEIKRESTAEVHNENKNSHRALIKEDVPEELTSDDGNSVYSLEELINEENNRANSTAEELIAKNVDCVNSRTVELANDDNSDEHLQTEESVMKPDLKIFVGDEVFNDKYRRNVECEKIMKDKVEGNISSHKLKQSKDHNNSILDTIQNKLCSFHSESKSLDKNAIEDVEINATKSSFTQNTIDFSIESHPLTKCTLPDRLCKEKSQENLNTSFSDDEQDYDNNEDTVNSEAHLFKMNSSTYTPNINNIIQRLQNNLKTQHLLASEKEVPTQDQNLEVDSSKTIAPIFEPQVIPKPASIRVRRLSGDKLSTTTPPKNAVDNSSLNVLSIDNREITSKTSYSMNNRDKTLNYAGNEIPINQQSVDNETPPTVSLGDDKLSIIPPLNYNTNNSEVAADPLEVIDLCDSSNELESSEQLEDNTCDFLRITNVVSLQNDNMFLQLGPEELDIENSFRDSSQQEEVVDSRNNVFQCEEISDANAKNTNHVTQNKNFSTPLIKQCTEQILYGECSNGTETLNNLEKVSNQSTSKEQFIPLSHLLDLKIKQNIISLKRIPNKNKKKVITDVIEVSSDEESEVVNSSILKTNNSNFTSNDQYINENNAISQEQADCINDIKEIEVDGINFEIPPTLNANMQQNSSNEEIEHEPNCDETVKLRNEDLKLDIGVVLDLTKPFKCVRFFKSAYSFEAMLGDEKLRHFYKCMGRKCSFTTNNNQMILKHFEEHANDKKTDSEMEWSRCPYCYKKSESSLEYFIHMRKGHGNSNYQCAYCFYRSTSVNNVVGHQGSCHEDLKAIVLECLHQFPKLPTSPASNKVQLDYYKCNQNKQCNFTTFIQDIFRSHLEIDHKLDKTFSCFKCSGFSSQIDRLIRHFELHGIKYYQCLHCSHGSSSCEEMHKHLINKHPNEDPFSAKRSKSDHALEGAFVSGSLEKLNMISFRNFNLRPHLVIPTADESQSKAAQNTNKILNTHTSQSHVNNIIDIITQDNTTSKPFGIIASSENLDKSSHSILSSILSPNFIKSSKMESQLAKETIVNEVEVKDKVLDSQPNLISTASRVRITRSSNETAAYPRSNNITDKQLTYICGAPGCSSQYENSAELKIHFQECTYISKSTFFQCPHCLLNNITSPSLYFDHLKAHGMKRFFCSFCSFKWFSSDRVTSHMRSRHKIKNVTMMPRDPKKNNKDLDNFVIIPKLEAEEQTVAKGEEVQTKFSVDEIEKIPLPAVSLIYLGCNLCSFKSKVRSNLVQHLSLHAAGFNVPQEELVNPVPCLEKNEKMFDKMMNLASSSNKQHEKAMLLKCEDSKYPKYIPSNYRFKCHAAHCSYSTTDGVMLKNHIIHLHAEETRYRCPHCPQNNIENITLDNLIFHLKLHEGKLYGCTVCNYCNYSRHRIQEHIKSHDNGSAYVKVIREFDNDIADTSRNIKQSLDPAPIASTSQPKHWCCCLCKYRSNDEVLARKHIKTIHGMDFQFKCKLCPFGTDVYSEFDYHFVQSHHGFPKDIIIVYKNQLDLQSSTNSNNDLQVQNTYWRRKSHPSHIRGIQVGDDRKNGPISKKVPCIPSGPYGSPINNMFVCPKCNMLLKGKLEFKQHMYKEFCFDPWYCVLCSKTSSKRHEIVKHIKAKHKTHDDDINDMVHYDITSETYIWVLAAMTHQSSLMETSDKQQPSVKKKTVQSSSNTKEGRREN</sequence>
<keyword evidence="1" id="KW-0479">Metal-binding</keyword>
<dbReference type="SUPFAM" id="SSF57667">
    <property type="entry name" value="beta-beta-alpha zinc fingers"/>
    <property type="match status" value="1"/>
</dbReference>
<feature type="region of interest" description="Disordered" evidence="6">
    <location>
        <begin position="442"/>
        <end position="504"/>
    </location>
</feature>
<dbReference type="InterPro" id="IPR036236">
    <property type="entry name" value="Znf_C2H2_sf"/>
</dbReference>
<dbReference type="PANTHER" id="PTHR24403">
    <property type="entry name" value="ZINC FINGER PROTEIN"/>
    <property type="match status" value="1"/>
</dbReference>
<keyword evidence="4" id="KW-0862">Zinc</keyword>
<dbReference type="PROSITE" id="PS00028">
    <property type="entry name" value="ZINC_FINGER_C2H2_1"/>
    <property type="match status" value="2"/>
</dbReference>
<accession>A0A1B6DWB1</accession>
<dbReference type="Gene3D" id="3.30.160.60">
    <property type="entry name" value="Classic Zinc Finger"/>
    <property type="match status" value="2"/>
</dbReference>
<evidence type="ECO:0000259" key="7">
    <source>
        <dbReference type="PROSITE" id="PS50157"/>
    </source>
</evidence>
<feature type="domain" description="C2H2-type" evidence="7">
    <location>
        <begin position="1368"/>
        <end position="1395"/>
    </location>
</feature>
<feature type="compositionally biased region" description="Polar residues" evidence="6">
    <location>
        <begin position="444"/>
        <end position="487"/>
    </location>
</feature>
<feature type="compositionally biased region" description="Polar residues" evidence="6">
    <location>
        <begin position="3175"/>
        <end position="3196"/>
    </location>
</feature>
<feature type="domain" description="C2H2-type" evidence="7">
    <location>
        <begin position="1396"/>
        <end position="1424"/>
    </location>
</feature>
<dbReference type="PROSITE" id="PS50157">
    <property type="entry name" value="ZINC_FINGER_C2H2_2"/>
    <property type="match status" value="3"/>
</dbReference>
<evidence type="ECO:0000256" key="2">
    <source>
        <dbReference type="ARBA" id="ARBA00022737"/>
    </source>
</evidence>